<sequence>MHKKAANAAKKKPDLDGIALLELGVKAMDLKEYDKALPLFEEAYKTCMESTKVEMVKREKTEGGGEKNVNTTKKNTKETTTEKEQHQKDACEEAVKLILNKPGELLAKKKEIDAKLPNYAKNSEENMKRHMENTGGKYRTRFPPEPNGYLHIGHAKAMYFDFGVARLNKGETYLRFDDTNPTAEKQEYIDSIKDSCKWLGHEPTKITYSSDYFDRLYELAIQLIKSGGAYVCHQTKTETARSRSLLREFQEKCAKSGVENRYEVELPEGAASPYRERSVEENLELFEKMRSGQCEEGECSLRMKGDLRSDITSMWDLAAYRVKKAEHPRTGSKWCIYPTYDYTHNIVDSLENITHSLCTLEFETRQAPNGPYYWLLDKLNVYKPSTWEFSRCNITYNVMSKRKLNLLVTQGLVNGWDDPRMLTINGMRRRGYTPTSVNSFCAKMGVTRNENVQPLERLENEIRAELSVDSNRFFAVLDPLKVEIVNYPKDRAAELLMDAPFHPSFMEERGMRKIQLTETVFIDRNDFREVDDPSFFGLSVNKKVRLLFAYDITCTGITKSPVTGVIESVQCEIDMDSRANKPPKGKLHWANTEFKTAEVRVYDKLFAVPVPGKVVEEGEGGEVVPEATALVAADEEEEEEEEDANEDAAKQKSLKELELEHPWLKQLNPDSLVVYKNALVEPMLIENHADQPYSARVELQRLGFFTFDFDSTKAKPVLNRIVTLKESNTKKK</sequence>
<dbReference type="SUPFAM" id="SSF52374">
    <property type="entry name" value="Nucleotidylyl transferase"/>
    <property type="match status" value="1"/>
</dbReference>
<dbReference type="InterPro" id="IPR000924">
    <property type="entry name" value="Glu/Gln-tRNA-synth"/>
</dbReference>
<dbReference type="SUPFAM" id="SSF50715">
    <property type="entry name" value="Ribosomal protein L25-like"/>
    <property type="match status" value="1"/>
</dbReference>
<evidence type="ECO:0000313" key="14">
    <source>
        <dbReference type="Proteomes" id="UP000198341"/>
    </source>
</evidence>
<evidence type="ECO:0000256" key="2">
    <source>
        <dbReference type="ARBA" id="ARBA00012836"/>
    </source>
</evidence>
<keyword evidence="7 9" id="KW-0030">Aminoacyl-tRNA synthetase</keyword>
<dbReference type="FunFam" id="3.40.50.620:FF:000037">
    <property type="entry name" value="Glutamine--tRNA ligase cytoplasmic"/>
    <property type="match status" value="1"/>
</dbReference>
<evidence type="ECO:0000259" key="12">
    <source>
        <dbReference type="Pfam" id="PF03950"/>
    </source>
</evidence>
<comment type="catalytic activity">
    <reaction evidence="8">
        <text>tRNA(Gln) + L-glutamine + ATP = L-glutaminyl-tRNA(Gln) + AMP + diphosphate</text>
        <dbReference type="Rhea" id="RHEA:20121"/>
        <dbReference type="Rhea" id="RHEA-COMP:9662"/>
        <dbReference type="Rhea" id="RHEA-COMP:9681"/>
        <dbReference type="ChEBI" id="CHEBI:30616"/>
        <dbReference type="ChEBI" id="CHEBI:33019"/>
        <dbReference type="ChEBI" id="CHEBI:58359"/>
        <dbReference type="ChEBI" id="CHEBI:78442"/>
        <dbReference type="ChEBI" id="CHEBI:78521"/>
        <dbReference type="ChEBI" id="CHEBI:456215"/>
        <dbReference type="EC" id="6.1.1.18"/>
    </reaction>
</comment>
<dbReference type="GO" id="GO:0009791">
    <property type="term" value="P:post-embryonic development"/>
    <property type="evidence" value="ECO:0007669"/>
    <property type="project" value="UniProtKB-ARBA"/>
</dbReference>
<dbReference type="GO" id="GO:0004819">
    <property type="term" value="F:glutamine-tRNA ligase activity"/>
    <property type="evidence" value="ECO:0007669"/>
    <property type="project" value="UniProtKB-EC"/>
</dbReference>
<evidence type="ECO:0000256" key="4">
    <source>
        <dbReference type="ARBA" id="ARBA00022741"/>
    </source>
</evidence>
<evidence type="ECO:0000259" key="11">
    <source>
        <dbReference type="Pfam" id="PF00749"/>
    </source>
</evidence>
<dbReference type="GO" id="GO:0048608">
    <property type="term" value="P:reproductive structure development"/>
    <property type="evidence" value="ECO:0007669"/>
    <property type="project" value="UniProtKB-ARBA"/>
</dbReference>
<name>K8EA95_9CHLO</name>
<feature type="region of interest" description="Disordered" evidence="10">
    <location>
        <begin position="56"/>
        <end position="88"/>
    </location>
</feature>
<dbReference type="Gene3D" id="3.40.50.620">
    <property type="entry name" value="HUPs"/>
    <property type="match status" value="1"/>
</dbReference>
<dbReference type="AlphaFoldDB" id="K8EA95"/>
<evidence type="ECO:0000256" key="5">
    <source>
        <dbReference type="ARBA" id="ARBA00022840"/>
    </source>
</evidence>
<feature type="compositionally biased region" description="Basic and acidic residues" evidence="10">
    <location>
        <begin position="75"/>
        <end position="88"/>
    </location>
</feature>
<dbReference type="PRINTS" id="PR00987">
    <property type="entry name" value="TRNASYNTHGLU"/>
</dbReference>
<evidence type="ECO:0000256" key="6">
    <source>
        <dbReference type="ARBA" id="ARBA00022917"/>
    </source>
</evidence>
<feature type="domain" description="Glutamyl/glutaminyl-tRNA synthetase class Ib catalytic" evidence="11">
    <location>
        <begin position="139"/>
        <end position="453"/>
    </location>
</feature>
<accession>K8EA95</accession>
<dbReference type="GO" id="GO:0005524">
    <property type="term" value="F:ATP binding"/>
    <property type="evidence" value="ECO:0007669"/>
    <property type="project" value="UniProtKB-KW"/>
</dbReference>
<dbReference type="Proteomes" id="UP000198341">
    <property type="component" value="Chromosome 1"/>
</dbReference>
<evidence type="ECO:0000313" key="13">
    <source>
        <dbReference type="EMBL" id="CCO14651.1"/>
    </source>
</evidence>
<dbReference type="PROSITE" id="PS00178">
    <property type="entry name" value="AA_TRNA_LIGASE_I"/>
    <property type="match status" value="1"/>
</dbReference>
<dbReference type="OrthoDB" id="10250478at2759"/>
<proteinExistence type="inferred from homology"/>
<evidence type="ECO:0000256" key="10">
    <source>
        <dbReference type="SAM" id="MobiDB-lite"/>
    </source>
</evidence>
<keyword evidence="6 9" id="KW-0648">Protein biosynthesis</keyword>
<organism evidence="13 14">
    <name type="scientific">Bathycoccus prasinos</name>
    <dbReference type="NCBI Taxonomy" id="41875"/>
    <lineage>
        <taxon>Eukaryota</taxon>
        <taxon>Viridiplantae</taxon>
        <taxon>Chlorophyta</taxon>
        <taxon>Mamiellophyceae</taxon>
        <taxon>Mamiellales</taxon>
        <taxon>Bathycoccaceae</taxon>
        <taxon>Bathycoccus</taxon>
    </lineage>
</organism>
<keyword evidence="3 9" id="KW-0436">Ligase</keyword>
<dbReference type="KEGG" id="bpg:Bathy01g01490"/>
<dbReference type="GO" id="GO:0006425">
    <property type="term" value="P:glutaminyl-tRNA aminoacylation"/>
    <property type="evidence" value="ECO:0007669"/>
    <property type="project" value="InterPro"/>
</dbReference>
<dbReference type="Pfam" id="PF00749">
    <property type="entry name" value="tRNA-synt_1c"/>
    <property type="match status" value="1"/>
</dbReference>
<keyword evidence="5 9" id="KW-0067">ATP-binding</keyword>
<dbReference type="InterPro" id="IPR004514">
    <property type="entry name" value="Gln-tRNA-synth"/>
</dbReference>
<dbReference type="InterPro" id="IPR020056">
    <property type="entry name" value="Rbsml_bL25/Gln-tRNA_synth_N"/>
</dbReference>
<dbReference type="Pfam" id="PF03950">
    <property type="entry name" value="tRNA-synt_1c_C"/>
    <property type="match status" value="1"/>
</dbReference>
<dbReference type="EMBL" id="FO082278">
    <property type="protein sequence ID" value="CCO14651.1"/>
    <property type="molecule type" value="Genomic_DNA"/>
</dbReference>
<dbReference type="PANTHER" id="PTHR43097:SF4">
    <property type="entry name" value="GLUTAMINE--TRNA LIGASE"/>
    <property type="match status" value="1"/>
</dbReference>
<protein>
    <recommendedName>
        <fullName evidence="2">glutamine--tRNA ligase</fullName>
        <ecNumber evidence="2">6.1.1.18</ecNumber>
    </recommendedName>
</protein>
<gene>
    <name evidence="13" type="ORF">Bathy01g01490</name>
</gene>
<comment type="similarity">
    <text evidence="1 9">Belongs to the class-I aminoacyl-tRNA synthetase family.</text>
</comment>
<evidence type="ECO:0000256" key="1">
    <source>
        <dbReference type="ARBA" id="ARBA00005594"/>
    </source>
</evidence>
<dbReference type="InterPro" id="IPR001412">
    <property type="entry name" value="aa-tRNA-synth_I_CS"/>
</dbReference>
<dbReference type="InterPro" id="IPR011035">
    <property type="entry name" value="Ribosomal_bL25/Gln-tRNA_synth"/>
</dbReference>
<evidence type="ECO:0000256" key="3">
    <source>
        <dbReference type="ARBA" id="ARBA00022598"/>
    </source>
</evidence>
<keyword evidence="4 9" id="KW-0547">Nucleotide-binding</keyword>
<reference evidence="13 14" key="1">
    <citation type="submission" date="2011-10" db="EMBL/GenBank/DDBJ databases">
        <authorList>
            <person name="Genoscope - CEA"/>
        </authorList>
    </citation>
    <scope>NUCLEOTIDE SEQUENCE [LARGE SCALE GENOMIC DNA]</scope>
    <source>
        <strain evidence="13 14">RCC 1105</strain>
    </source>
</reference>
<evidence type="ECO:0000256" key="7">
    <source>
        <dbReference type="ARBA" id="ARBA00023146"/>
    </source>
</evidence>
<evidence type="ECO:0000256" key="9">
    <source>
        <dbReference type="RuleBase" id="RU363037"/>
    </source>
</evidence>
<evidence type="ECO:0000256" key="8">
    <source>
        <dbReference type="ARBA" id="ARBA00048270"/>
    </source>
</evidence>
<dbReference type="STRING" id="41875.K8EA95"/>
<dbReference type="Gene3D" id="2.40.240.10">
    <property type="entry name" value="Ribosomal Protein L25, Chain P"/>
    <property type="match status" value="2"/>
</dbReference>
<dbReference type="InterPro" id="IPR050132">
    <property type="entry name" value="Gln/Glu-tRNA_Ligase"/>
</dbReference>
<dbReference type="EC" id="6.1.1.18" evidence="2"/>
<dbReference type="GeneID" id="19017885"/>
<feature type="domain" description="Glutamyl/glutaminyl-tRNA synthetase class Ib anti-codon binding" evidence="12">
    <location>
        <begin position="470"/>
        <end position="574"/>
    </location>
</feature>
<dbReference type="eggNOG" id="KOG1148">
    <property type="taxonomic scope" value="Eukaryota"/>
</dbReference>
<dbReference type="NCBIfam" id="TIGR00440">
    <property type="entry name" value="glnS"/>
    <property type="match status" value="1"/>
</dbReference>
<feature type="compositionally biased region" description="Basic and acidic residues" evidence="10">
    <location>
        <begin position="56"/>
        <end position="65"/>
    </location>
</feature>
<dbReference type="InterPro" id="IPR014729">
    <property type="entry name" value="Rossmann-like_a/b/a_fold"/>
</dbReference>
<keyword evidence="14" id="KW-1185">Reference proteome</keyword>
<dbReference type="PANTHER" id="PTHR43097">
    <property type="entry name" value="GLUTAMINE-TRNA LIGASE"/>
    <property type="match status" value="1"/>
</dbReference>
<dbReference type="InterPro" id="IPR020058">
    <property type="entry name" value="Glu/Gln-tRNA-synth_Ib_cat-dom"/>
</dbReference>
<dbReference type="RefSeq" id="XP_007515772.1">
    <property type="nucleotide sequence ID" value="XM_007515710.1"/>
</dbReference>
<dbReference type="InterPro" id="IPR020059">
    <property type="entry name" value="Glu/Gln-tRNA-synth_Ib_codon-bd"/>
</dbReference>
<dbReference type="GO" id="GO:0005829">
    <property type="term" value="C:cytosol"/>
    <property type="evidence" value="ECO:0007669"/>
    <property type="project" value="TreeGrafter"/>
</dbReference>